<sequence>MMSNHDQHANLRRTKTTNDEQARSLTPRTTVVRYTLSPTIIPLSHILVSCNSTFN</sequence>
<dbReference type="AlphaFoldDB" id="A0A2P6S4N9"/>
<evidence type="ECO:0000313" key="3">
    <source>
        <dbReference type="Proteomes" id="UP000238479"/>
    </source>
</evidence>
<dbReference type="Proteomes" id="UP000238479">
    <property type="component" value="Chromosome 2"/>
</dbReference>
<name>A0A2P6S4N9_ROSCH</name>
<dbReference type="Gramene" id="PRQ53632">
    <property type="protein sequence ID" value="PRQ53632"/>
    <property type="gene ID" value="RchiOBHm_Chr2g0168691"/>
</dbReference>
<gene>
    <name evidence="2" type="ORF">RchiOBHm_Chr2g0168691</name>
</gene>
<proteinExistence type="predicted"/>
<dbReference type="EMBL" id="PDCK01000040">
    <property type="protein sequence ID" value="PRQ53632.1"/>
    <property type="molecule type" value="Genomic_DNA"/>
</dbReference>
<keyword evidence="3" id="KW-1185">Reference proteome</keyword>
<reference evidence="2 3" key="1">
    <citation type="journal article" date="2018" name="Nat. Genet.">
        <title>The Rosa genome provides new insights in the design of modern roses.</title>
        <authorList>
            <person name="Bendahmane M."/>
        </authorList>
    </citation>
    <scope>NUCLEOTIDE SEQUENCE [LARGE SCALE GENOMIC DNA]</scope>
    <source>
        <strain evidence="3">cv. Old Blush</strain>
    </source>
</reference>
<protein>
    <submittedName>
        <fullName evidence="2">Uncharacterized protein</fullName>
    </submittedName>
</protein>
<evidence type="ECO:0000313" key="2">
    <source>
        <dbReference type="EMBL" id="PRQ53632.1"/>
    </source>
</evidence>
<comment type="caution">
    <text evidence="2">The sequence shown here is derived from an EMBL/GenBank/DDBJ whole genome shotgun (WGS) entry which is preliminary data.</text>
</comment>
<feature type="region of interest" description="Disordered" evidence="1">
    <location>
        <begin position="1"/>
        <end position="28"/>
    </location>
</feature>
<evidence type="ECO:0000256" key="1">
    <source>
        <dbReference type="SAM" id="MobiDB-lite"/>
    </source>
</evidence>
<accession>A0A2P6S4N9</accession>
<organism evidence="2 3">
    <name type="scientific">Rosa chinensis</name>
    <name type="common">China rose</name>
    <dbReference type="NCBI Taxonomy" id="74649"/>
    <lineage>
        <taxon>Eukaryota</taxon>
        <taxon>Viridiplantae</taxon>
        <taxon>Streptophyta</taxon>
        <taxon>Embryophyta</taxon>
        <taxon>Tracheophyta</taxon>
        <taxon>Spermatophyta</taxon>
        <taxon>Magnoliopsida</taxon>
        <taxon>eudicotyledons</taxon>
        <taxon>Gunneridae</taxon>
        <taxon>Pentapetalae</taxon>
        <taxon>rosids</taxon>
        <taxon>fabids</taxon>
        <taxon>Rosales</taxon>
        <taxon>Rosaceae</taxon>
        <taxon>Rosoideae</taxon>
        <taxon>Rosoideae incertae sedis</taxon>
        <taxon>Rosa</taxon>
    </lineage>
</organism>